<organism evidence="10 11">
    <name type="scientific">Puniceicoccus vermicola</name>
    <dbReference type="NCBI Taxonomy" id="388746"/>
    <lineage>
        <taxon>Bacteria</taxon>
        <taxon>Pseudomonadati</taxon>
        <taxon>Verrucomicrobiota</taxon>
        <taxon>Opitutia</taxon>
        <taxon>Puniceicoccales</taxon>
        <taxon>Puniceicoccaceae</taxon>
        <taxon>Puniceicoccus</taxon>
    </lineage>
</organism>
<feature type="transmembrane region" description="Helical" evidence="7">
    <location>
        <begin position="63"/>
        <end position="84"/>
    </location>
</feature>
<evidence type="ECO:0000313" key="11">
    <source>
        <dbReference type="Proteomes" id="UP000525652"/>
    </source>
</evidence>
<keyword evidence="2" id="KW-1003">Cell membrane</keyword>
<dbReference type="Proteomes" id="UP000525652">
    <property type="component" value="Unassembled WGS sequence"/>
</dbReference>
<keyword evidence="8" id="KW-0732">Signal</keyword>
<dbReference type="RefSeq" id="WP_185693491.1">
    <property type="nucleotide sequence ID" value="NZ_JACHVA010000102.1"/>
</dbReference>
<feature type="domain" description="MotA/TolQ/ExbB proton channel" evidence="9">
    <location>
        <begin position="121"/>
        <end position="241"/>
    </location>
</feature>
<evidence type="ECO:0000256" key="1">
    <source>
        <dbReference type="ARBA" id="ARBA00004651"/>
    </source>
</evidence>
<evidence type="ECO:0000256" key="7">
    <source>
        <dbReference type="SAM" id="Phobius"/>
    </source>
</evidence>
<keyword evidence="6" id="KW-0813">Transport</keyword>
<comment type="subcellular location">
    <subcellularLocation>
        <location evidence="1">Cell membrane</location>
        <topology evidence="1">Multi-pass membrane protein</topology>
    </subcellularLocation>
    <subcellularLocation>
        <location evidence="6">Membrane</location>
        <topology evidence="6">Multi-pass membrane protein</topology>
    </subcellularLocation>
</comment>
<evidence type="ECO:0000313" key="10">
    <source>
        <dbReference type="EMBL" id="MBC2602825.1"/>
    </source>
</evidence>
<protein>
    <submittedName>
        <fullName evidence="10">MotA/TolQ/ExbB proton channel family protein</fullName>
    </submittedName>
</protein>
<dbReference type="EMBL" id="JACHVA010000102">
    <property type="protein sequence ID" value="MBC2602825.1"/>
    <property type="molecule type" value="Genomic_DNA"/>
</dbReference>
<feature type="transmembrane region" description="Helical" evidence="7">
    <location>
        <begin position="162"/>
        <end position="182"/>
    </location>
</feature>
<accession>A0A7X1E4S4</accession>
<evidence type="ECO:0000256" key="5">
    <source>
        <dbReference type="ARBA" id="ARBA00023136"/>
    </source>
</evidence>
<keyword evidence="11" id="KW-1185">Reference proteome</keyword>
<comment type="caution">
    <text evidence="10">The sequence shown here is derived from an EMBL/GenBank/DDBJ whole genome shotgun (WGS) entry which is preliminary data.</text>
</comment>
<dbReference type="AlphaFoldDB" id="A0A7X1E4S4"/>
<comment type="similarity">
    <text evidence="6">Belongs to the exbB/tolQ family.</text>
</comment>
<feature type="transmembrane region" description="Helical" evidence="7">
    <location>
        <begin position="210"/>
        <end position="231"/>
    </location>
</feature>
<keyword evidence="5 7" id="KW-0472">Membrane</keyword>
<dbReference type="PANTHER" id="PTHR30625:SF11">
    <property type="entry name" value="MOTA_TOLQ_EXBB PROTON CHANNEL DOMAIN-CONTAINING PROTEIN"/>
    <property type="match status" value="1"/>
</dbReference>
<name>A0A7X1E4S4_9BACT</name>
<evidence type="ECO:0000256" key="3">
    <source>
        <dbReference type="ARBA" id="ARBA00022692"/>
    </source>
</evidence>
<reference evidence="10 11" key="1">
    <citation type="submission" date="2020-07" db="EMBL/GenBank/DDBJ databases">
        <authorList>
            <person name="Feng X."/>
        </authorList>
    </citation>
    <scope>NUCLEOTIDE SEQUENCE [LARGE SCALE GENOMIC DNA]</scope>
    <source>
        <strain evidence="10 11">JCM14086</strain>
    </source>
</reference>
<dbReference type="GO" id="GO:0017038">
    <property type="term" value="P:protein import"/>
    <property type="evidence" value="ECO:0007669"/>
    <property type="project" value="TreeGrafter"/>
</dbReference>
<evidence type="ECO:0000256" key="4">
    <source>
        <dbReference type="ARBA" id="ARBA00022989"/>
    </source>
</evidence>
<feature type="signal peptide" evidence="8">
    <location>
        <begin position="1"/>
        <end position="28"/>
    </location>
</feature>
<keyword evidence="3 7" id="KW-0812">Transmembrane</keyword>
<dbReference type="InterPro" id="IPR050790">
    <property type="entry name" value="ExbB/TolQ_transport"/>
</dbReference>
<proteinExistence type="inferred from homology"/>
<dbReference type="InterPro" id="IPR002898">
    <property type="entry name" value="MotA_ExbB_proton_chnl"/>
</dbReference>
<keyword evidence="6" id="KW-0653">Protein transport</keyword>
<sequence>MTNPKAKFIFTLLAAMMASALFSGATYGQEDTGEVIIEESADDGVEVADTGRSLIDMVKVGGWAMYPLGALSIAGLGLIVYNFIAIRPKKLLNIDVVEQVSEKTKAFQIDEARQICAENPSPLTNICDAGLERVTEDFVDAEAMEKAMEEASVEELSGPFVYINYLSVVASLSPMVGLLGTVSGMVKAFNAIAAQGVGQPQALANNISEALITTATGMIVGIPAMFFFFYFKNKYGKITASVSRIIGDFHHEFVAALRKSQG</sequence>
<dbReference type="GO" id="GO:0005886">
    <property type="term" value="C:plasma membrane"/>
    <property type="evidence" value="ECO:0007669"/>
    <property type="project" value="UniProtKB-SubCell"/>
</dbReference>
<evidence type="ECO:0000259" key="9">
    <source>
        <dbReference type="Pfam" id="PF01618"/>
    </source>
</evidence>
<keyword evidence="4 7" id="KW-1133">Transmembrane helix</keyword>
<dbReference type="Pfam" id="PF01618">
    <property type="entry name" value="MotA_ExbB"/>
    <property type="match status" value="1"/>
</dbReference>
<dbReference type="PANTHER" id="PTHR30625">
    <property type="entry name" value="PROTEIN TOLQ"/>
    <property type="match status" value="1"/>
</dbReference>
<evidence type="ECO:0000256" key="2">
    <source>
        <dbReference type="ARBA" id="ARBA00022475"/>
    </source>
</evidence>
<feature type="chain" id="PRO_5031379939" evidence="8">
    <location>
        <begin position="29"/>
        <end position="262"/>
    </location>
</feature>
<gene>
    <name evidence="10" type="ORF">H5P30_13660</name>
</gene>
<evidence type="ECO:0000256" key="8">
    <source>
        <dbReference type="SAM" id="SignalP"/>
    </source>
</evidence>
<evidence type="ECO:0000256" key="6">
    <source>
        <dbReference type="RuleBase" id="RU004057"/>
    </source>
</evidence>